<sequence>MAFFCWAYDASVNDVNFLVVHHVRQATCATCHSLDTSCCILDVGP</sequence>
<dbReference type="Proteomes" id="UP001055439">
    <property type="component" value="Chromosome 2"/>
</dbReference>
<gene>
    <name evidence="1" type="ORF">MUK42_32626</name>
</gene>
<evidence type="ECO:0000313" key="2">
    <source>
        <dbReference type="Proteomes" id="UP001055439"/>
    </source>
</evidence>
<evidence type="ECO:0000313" key="1">
    <source>
        <dbReference type="EMBL" id="URD90689.1"/>
    </source>
</evidence>
<keyword evidence="2" id="KW-1185">Reference proteome</keyword>
<organism evidence="1 2">
    <name type="scientific">Musa troglodytarum</name>
    <name type="common">fe'i banana</name>
    <dbReference type="NCBI Taxonomy" id="320322"/>
    <lineage>
        <taxon>Eukaryota</taxon>
        <taxon>Viridiplantae</taxon>
        <taxon>Streptophyta</taxon>
        <taxon>Embryophyta</taxon>
        <taxon>Tracheophyta</taxon>
        <taxon>Spermatophyta</taxon>
        <taxon>Magnoliopsida</taxon>
        <taxon>Liliopsida</taxon>
        <taxon>Zingiberales</taxon>
        <taxon>Musaceae</taxon>
        <taxon>Musa</taxon>
    </lineage>
</organism>
<proteinExistence type="predicted"/>
<accession>A0A9E7JS76</accession>
<name>A0A9E7JS76_9LILI</name>
<dbReference type="AlphaFoldDB" id="A0A9E7JS76"/>
<protein>
    <submittedName>
        <fullName evidence="1">Uncharacterized protein</fullName>
    </submittedName>
</protein>
<reference evidence="1" key="1">
    <citation type="submission" date="2022-05" db="EMBL/GenBank/DDBJ databases">
        <title>The Musa troglodytarum L. genome provides insights into the mechanism of non-climacteric behaviour and enrichment of carotenoids.</title>
        <authorList>
            <person name="Wang J."/>
        </authorList>
    </citation>
    <scope>NUCLEOTIDE SEQUENCE</scope>
    <source>
        <tissue evidence="1">Leaf</tissue>
    </source>
</reference>
<dbReference type="EMBL" id="CP097504">
    <property type="protein sequence ID" value="URD90689.1"/>
    <property type="molecule type" value="Genomic_DNA"/>
</dbReference>